<dbReference type="InterPro" id="IPR011054">
    <property type="entry name" value="Rudment_hybrid_motif"/>
</dbReference>
<dbReference type="InterPro" id="IPR011761">
    <property type="entry name" value="ATP-grasp"/>
</dbReference>
<evidence type="ECO:0000313" key="14">
    <source>
        <dbReference type="Proteomes" id="UP000219048"/>
    </source>
</evidence>
<dbReference type="SUPFAM" id="SSF51246">
    <property type="entry name" value="Rudiment single hybrid motif"/>
    <property type="match status" value="1"/>
</dbReference>
<dbReference type="InterPro" id="IPR000115">
    <property type="entry name" value="PRibGlycinamide_synth"/>
</dbReference>
<evidence type="ECO:0000256" key="8">
    <source>
        <dbReference type="ARBA" id="ARBA00042242"/>
    </source>
</evidence>
<dbReference type="InterPro" id="IPR037123">
    <property type="entry name" value="PRibGlycinamide_synth_C_sf"/>
</dbReference>
<comment type="catalytic activity">
    <reaction evidence="10">
        <text>5-phospho-beta-D-ribosylamine + glycine + ATP = N(1)-(5-phospho-beta-D-ribosyl)glycinamide + ADP + phosphate + H(+)</text>
        <dbReference type="Rhea" id="RHEA:17453"/>
        <dbReference type="ChEBI" id="CHEBI:15378"/>
        <dbReference type="ChEBI" id="CHEBI:30616"/>
        <dbReference type="ChEBI" id="CHEBI:43474"/>
        <dbReference type="ChEBI" id="CHEBI:57305"/>
        <dbReference type="ChEBI" id="CHEBI:58681"/>
        <dbReference type="ChEBI" id="CHEBI:143788"/>
        <dbReference type="ChEBI" id="CHEBI:456216"/>
        <dbReference type="EC" id="6.3.4.13"/>
    </reaction>
</comment>
<dbReference type="HAMAP" id="MF_00138">
    <property type="entry name" value="GARS"/>
    <property type="match status" value="1"/>
</dbReference>
<dbReference type="Pfam" id="PF02844">
    <property type="entry name" value="GARS_N"/>
    <property type="match status" value="1"/>
</dbReference>
<dbReference type="GO" id="GO:0006189">
    <property type="term" value="P:'de novo' IMP biosynthetic process"/>
    <property type="evidence" value="ECO:0007669"/>
    <property type="project" value="UniProtKB-UniRule"/>
</dbReference>
<dbReference type="RefSeq" id="WP_097044377.1">
    <property type="nucleotide sequence ID" value="NZ_OBEH01000001.1"/>
</dbReference>
<dbReference type="AlphaFoldDB" id="A0A285MCX8"/>
<evidence type="ECO:0000256" key="6">
    <source>
        <dbReference type="ARBA" id="ARBA00022840"/>
    </source>
</evidence>
<sequence>MNILILGSGGREHAIAHKISQSPKVSKLFVAPGNAGTSNIATNVEVGVNDFEGIKALAIKENINLVVVGPEDPLVNGVHDFFLNDVELNNISVIGPQKAAAELEGSKEFAKEFMMRHNIPTAAYQSFTSDNLEEGYAFLETLKPPYVLKADGLAAGKGVLILQDLDEAKAELKAMLVDSKFGDASAIVVIEEFLDGIELSCFVWSDGSNYKILPMAKDYKRIGEGDTGLNTGGMGAISPVPFADKSFMQKIEQQVVKPTVEGLKKDNLPYIGFIFIGLIKVGDEPKVIEYNVRMGDPETEVVVPRIKTDLVDVLVSMSEGKLNEINLEIDERAATTVMAVSGGYPETYEKGKEIIGIENIENSLIFHAGTKEKDGKIFTNGGRVIAITSFGSDFNEALQKSYQNIEKLHFDGIYYRKDLGFDL</sequence>
<keyword evidence="14" id="KW-1185">Reference proteome</keyword>
<dbReference type="Pfam" id="PF01071">
    <property type="entry name" value="GARS_A"/>
    <property type="match status" value="1"/>
</dbReference>
<evidence type="ECO:0000259" key="12">
    <source>
        <dbReference type="PROSITE" id="PS50975"/>
    </source>
</evidence>
<dbReference type="SUPFAM" id="SSF52440">
    <property type="entry name" value="PreATP-grasp domain"/>
    <property type="match status" value="1"/>
</dbReference>
<comment type="pathway">
    <text evidence="1 10">Purine metabolism; IMP biosynthesis via de novo pathway; N(1)-(5-phospho-D-ribosyl)glycinamide from 5-phospho-alpha-D-ribose 1-diphosphate: step 2/2.</text>
</comment>
<dbReference type="Gene3D" id="3.30.470.20">
    <property type="entry name" value="ATP-grasp fold, B domain"/>
    <property type="match status" value="1"/>
</dbReference>
<dbReference type="PROSITE" id="PS50975">
    <property type="entry name" value="ATP_GRASP"/>
    <property type="match status" value="1"/>
</dbReference>
<dbReference type="NCBIfam" id="TIGR00877">
    <property type="entry name" value="purD"/>
    <property type="match status" value="1"/>
</dbReference>
<dbReference type="InterPro" id="IPR013815">
    <property type="entry name" value="ATP_grasp_subdomain_1"/>
</dbReference>
<dbReference type="SMART" id="SM01209">
    <property type="entry name" value="GARS_A"/>
    <property type="match status" value="1"/>
</dbReference>
<dbReference type="GO" id="GO:0046872">
    <property type="term" value="F:metal ion binding"/>
    <property type="evidence" value="ECO:0007669"/>
    <property type="project" value="InterPro"/>
</dbReference>
<protein>
    <recommendedName>
        <fullName evidence="2 10">Phosphoribosylamine--glycine ligase</fullName>
        <ecNumber evidence="2 10">6.3.4.13</ecNumber>
    </recommendedName>
    <alternativeName>
        <fullName evidence="10">GARS</fullName>
    </alternativeName>
    <alternativeName>
        <fullName evidence="8 10">Glycinamide ribonucleotide synthetase</fullName>
    </alternativeName>
    <alternativeName>
        <fullName evidence="9 10">Phosphoribosylglycinamide synthetase</fullName>
    </alternativeName>
</protein>
<keyword evidence="3 10" id="KW-0436">Ligase</keyword>
<organism evidence="13 14">
    <name type="scientific">Flagellimonas pacifica</name>
    <dbReference type="NCBI Taxonomy" id="1247520"/>
    <lineage>
        <taxon>Bacteria</taxon>
        <taxon>Pseudomonadati</taxon>
        <taxon>Bacteroidota</taxon>
        <taxon>Flavobacteriia</taxon>
        <taxon>Flavobacteriales</taxon>
        <taxon>Flavobacteriaceae</taxon>
        <taxon>Flagellimonas</taxon>
    </lineage>
</organism>
<reference evidence="14" key="1">
    <citation type="submission" date="2017-09" db="EMBL/GenBank/DDBJ databases">
        <authorList>
            <person name="Varghese N."/>
            <person name="Submissions S."/>
        </authorList>
    </citation>
    <scope>NUCLEOTIDE SEQUENCE [LARGE SCALE GENOMIC DNA]</scope>
    <source>
        <strain evidence="14">DSM 25885</strain>
    </source>
</reference>
<keyword evidence="4 11" id="KW-0547">Nucleotide-binding</keyword>
<name>A0A285MCX8_9FLAO</name>
<evidence type="ECO:0000256" key="11">
    <source>
        <dbReference type="PROSITE-ProRule" id="PRU00409"/>
    </source>
</evidence>
<evidence type="ECO:0000256" key="7">
    <source>
        <dbReference type="ARBA" id="ARBA00038345"/>
    </source>
</evidence>
<evidence type="ECO:0000256" key="4">
    <source>
        <dbReference type="ARBA" id="ARBA00022741"/>
    </source>
</evidence>
<evidence type="ECO:0000256" key="2">
    <source>
        <dbReference type="ARBA" id="ARBA00013255"/>
    </source>
</evidence>
<dbReference type="Pfam" id="PF02843">
    <property type="entry name" value="GARS_C"/>
    <property type="match status" value="1"/>
</dbReference>
<dbReference type="InterPro" id="IPR016185">
    <property type="entry name" value="PreATP-grasp_dom_sf"/>
</dbReference>
<dbReference type="InterPro" id="IPR020560">
    <property type="entry name" value="PRibGlycinamide_synth_C-dom"/>
</dbReference>
<evidence type="ECO:0000256" key="10">
    <source>
        <dbReference type="HAMAP-Rule" id="MF_00138"/>
    </source>
</evidence>
<dbReference type="GO" id="GO:0004637">
    <property type="term" value="F:phosphoribosylamine-glycine ligase activity"/>
    <property type="evidence" value="ECO:0007669"/>
    <property type="project" value="UniProtKB-UniRule"/>
</dbReference>
<evidence type="ECO:0000256" key="3">
    <source>
        <dbReference type="ARBA" id="ARBA00022598"/>
    </source>
</evidence>
<comment type="similarity">
    <text evidence="7 10">Belongs to the GARS family.</text>
</comment>
<dbReference type="EC" id="6.3.4.13" evidence="2 10"/>
<evidence type="ECO:0000256" key="1">
    <source>
        <dbReference type="ARBA" id="ARBA00005174"/>
    </source>
</evidence>
<dbReference type="Gene3D" id="3.90.600.10">
    <property type="entry name" value="Phosphoribosylglycinamide synthetase, C-terminal domain"/>
    <property type="match status" value="1"/>
</dbReference>
<gene>
    <name evidence="10" type="primary">purD</name>
    <name evidence="13" type="ORF">SAMN06265377_0701</name>
</gene>
<evidence type="ECO:0000256" key="9">
    <source>
        <dbReference type="ARBA" id="ARBA00042864"/>
    </source>
</evidence>
<dbReference type="EMBL" id="OBEH01000001">
    <property type="protein sequence ID" value="SNY95035.1"/>
    <property type="molecule type" value="Genomic_DNA"/>
</dbReference>
<dbReference type="UniPathway" id="UPA00074">
    <property type="reaction ID" value="UER00125"/>
</dbReference>
<dbReference type="Proteomes" id="UP000219048">
    <property type="component" value="Unassembled WGS sequence"/>
</dbReference>
<dbReference type="OrthoDB" id="9807240at2"/>
<dbReference type="SMART" id="SM01210">
    <property type="entry name" value="GARS_C"/>
    <property type="match status" value="1"/>
</dbReference>
<keyword evidence="5 10" id="KW-0658">Purine biosynthesis</keyword>
<accession>A0A285MCX8</accession>
<dbReference type="PANTHER" id="PTHR43472:SF1">
    <property type="entry name" value="PHOSPHORIBOSYLAMINE--GLYCINE LIGASE, CHLOROPLASTIC"/>
    <property type="match status" value="1"/>
</dbReference>
<evidence type="ECO:0000313" key="13">
    <source>
        <dbReference type="EMBL" id="SNY95035.1"/>
    </source>
</evidence>
<dbReference type="PANTHER" id="PTHR43472">
    <property type="entry name" value="PHOSPHORIBOSYLAMINE--GLYCINE LIGASE"/>
    <property type="match status" value="1"/>
</dbReference>
<dbReference type="SUPFAM" id="SSF56059">
    <property type="entry name" value="Glutathione synthetase ATP-binding domain-like"/>
    <property type="match status" value="1"/>
</dbReference>
<dbReference type="GO" id="GO:0005524">
    <property type="term" value="F:ATP binding"/>
    <property type="evidence" value="ECO:0007669"/>
    <property type="project" value="UniProtKB-UniRule"/>
</dbReference>
<dbReference type="Gene3D" id="3.30.1490.20">
    <property type="entry name" value="ATP-grasp fold, A domain"/>
    <property type="match status" value="1"/>
</dbReference>
<dbReference type="InterPro" id="IPR020561">
    <property type="entry name" value="PRibGlycinamid_synth_ATP-grasp"/>
</dbReference>
<dbReference type="GO" id="GO:0009113">
    <property type="term" value="P:purine nucleobase biosynthetic process"/>
    <property type="evidence" value="ECO:0007669"/>
    <property type="project" value="InterPro"/>
</dbReference>
<feature type="domain" description="ATP-grasp" evidence="12">
    <location>
        <begin position="111"/>
        <end position="319"/>
    </location>
</feature>
<proteinExistence type="inferred from homology"/>
<dbReference type="Gene3D" id="3.40.50.20">
    <property type="match status" value="1"/>
</dbReference>
<dbReference type="InterPro" id="IPR020562">
    <property type="entry name" value="PRibGlycinamide_synth_N"/>
</dbReference>
<keyword evidence="6 11" id="KW-0067">ATP-binding</keyword>
<evidence type="ECO:0000256" key="5">
    <source>
        <dbReference type="ARBA" id="ARBA00022755"/>
    </source>
</evidence>